<dbReference type="PRINTS" id="PR00455">
    <property type="entry name" value="HTHTETR"/>
</dbReference>
<reference evidence="4 5" key="1">
    <citation type="submission" date="2017-02" db="EMBL/GenBank/DDBJ databases">
        <title>Whole genome shotgun sequence of Pantoea agglomerans strain AS1 isolated from a cycad, Zamia floridana in Central Florida, USA.</title>
        <authorList>
            <person name="Lata P."/>
            <person name="Govindarajan S."/>
            <person name="Qi F."/>
            <person name="Li J.-L."/>
            <person name="Maurya S.K."/>
            <person name="Sahoo M.K."/>
        </authorList>
    </citation>
    <scope>NUCLEOTIDE SEQUENCE [LARGE SCALE GENOMIC DNA]</scope>
    <source>
        <strain evidence="4 5">AS1</strain>
    </source>
</reference>
<accession>A0A1V9DA41</accession>
<feature type="DNA-binding region" description="H-T-H motif" evidence="2">
    <location>
        <begin position="28"/>
        <end position="47"/>
    </location>
</feature>
<dbReference type="EMBL" id="MWUE01000033">
    <property type="protein sequence ID" value="OQP30574.1"/>
    <property type="molecule type" value="Genomic_DNA"/>
</dbReference>
<gene>
    <name evidence="4" type="ORF">B2J69_20240</name>
</gene>
<dbReference type="InterPro" id="IPR050109">
    <property type="entry name" value="HTH-type_TetR-like_transc_reg"/>
</dbReference>
<name>A0A1V9DA41_9GAMM</name>
<dbReference type="InterPro" id="IPR009057">
    <property type="entry name" value="Homeodomain-like_sf"/>
</dbReference>
<comment type="caution">
    <text evidence="4">The sequence shown here is derived from an EMBL/GenBank/DDBJ whole genome shotgun (WGS) entry which is preliminary data.</text>
</comment>
<evidence type="ECO:0000256" key="2">
    <source>
        <dbReference type="PROSITE-ProRule" id="PRU00335"/>
    </source>
</evidence>
<dbReference type="PROSITE" id="PS50977">
    <property type="entry name" value="HTH_TETR_2"/>
    <property type="match status" value="1"/>
</dbReference>
<evidence type="ECO:0000259" key="3">
    <source>
        <dbReference type="PROSITE" id="PS50977"/>
    </source>
</evidence>
<dbReference type="InterPro" id="IPR041467">
    <property type="entry name" value="Sco4008_C"/>
</dbReference>
<dbReference type="PANTHER" id="PTHR30328:SF54">
    <property type="entry name" value="HTH-TYPE TRANSCRIPTIONAL REPRESSOR SCO4008"/>
    <property type="match status" value="1"/>
</dbReference>
<dbReference type="OrthoDB" id="2356263at2"/>
<dbReference type="PANTHER" id="PTHR30328">
    <property type="entry name" value="TRANSCRIPTIONAL REPRESSOR"/>
    <property type="match status" value="1"/>
</dbReference>
<keyword evidence="5" id="KW-1185">Reference proteome</keyword>
<feature type="domain" description="HTH tetR-type" evidence="3">
    <location>
        <begin position="5"/>
        <end position="65"/>
    </location>
</feature>
<dbReference type="Pfam" id="PF00440">
    <property type="entry name" value="TetR_N"/>
    <property type="match status" value="1"/>
</dbReference>
<dbReference type="InterPro" id="IPR001647">
    <property type="entry name" value="HTH_TetR"/>
</dbReference>
<evidence type="ECO:0000256" key="1">
    <source>
        <dbReference type="ARBA" id="ARBA00023125"/>
    </source>
</evidence>
<dbReference type="SUPFAM" id="SSF46689">
    <property type="entry name" value="Homeodomain-like"/>
    <property type="match status" value="1"/>
</dbReference>
<dbReference type="Gene3D" id="1.10.357.10">
    <property type="entry name" value="Tetracycline Repressor, domain 2"/>
    <property type="match status" value="1"/>
</dbReference>
<dbReference type="AlphaFoldDB" id="A0A1V9DA41"/>
<dbReference type="RefSeq" id="WP_081141710.1">
    <property type="nucleotide sequence ID" value="NZ_MWUE01000033.1"/>
</dbReference>
<protein>
    <submittedName>
        <fullName evidence="4">TetR family transcriptional regulator</fullName>
    </submittedName>
</protein>
<dbReference type="SUPFAM" id="SSF48498">
    <property type="entry name" value="Tetracyclin repressor-like, C-terminal domain"/>
    <property type="match status" value="1"/>
</dbReference>
<dbReference type="Proteomes" id="UP000192769">
    <property type="component" value="Unassembled WGS sequence"/>
</dbReference>
<organism evidence="4 5">
    <name type="scientific">Pantoea latae</name>
    <dbReference type="NCBI Taxonomy" id="1964541"/>
    <lineage>
        <taxon>Bacteria</taxon>
        <taxon>Pseudomonadati</taxon>
        <taxon>Pseudomonadota</taxon>
        <taxon>Gammaproteobacteria</taxon>
        <taxon>Enterobacterales</taxon>
        <taxon>Erwiniaceae</taxon>
        <taxon>Pantoea</taxon>
    </lineage>
</organism>
<keyword evidence="1 2" id="KW-0238">DNA-binding</keyword>
<proteinExistence type="predicted"/>
<evidence type="ECO:0000313" key="4">
    <source>
        <dbReference type="EMBL" id="OQP30574.1"/>
    </source>
</evidence>
<evidence type="ECO:0000313" key="5">
    <source>
        <dbReference type="Proteomes" id="UP000192769"/>
    </source>
</evidence>
<sequence length="185" mass="20711">MRDAEASRAKILEAATDEFATWGIAGARIERIARTAGFNKNLIYIYFENKETLFQTVLETHLTAVYDRLPFRPDDLAGYASDVFDFAQSHPRIMRLMAWYSLEQRATGISGRNASFDSKIAALQQAQAAGQVSEAFPPAFLLITIIALSTAWSAASPFGTFCDNMPADDIRNMLQRMIEKMIRSE</sequence>
<dbReference type="InterPro" id="IPR036271">
    <property type="entry name" value="Tet_transcr_reg_TetR-rel_C_sf"/>
</dbReference>
<dbReference type="Pfam" id="PF17926">
    <property type="entry name" value="TetR_C_21"/>
    <property type="match status" value="1"/>
</dbReference>
<dbReference type="GO" id="GO:0003677">
    <property type="term" value="F:DNA binding"/>
    <property type="evidence" value="ECO:0007669"/>
    <property type="project" value="UniProtKB-UniRule"/>
</dbReference>